<name>A0ABM8WTP5_9BURK</name>
<protein>
    <submittedName>
        <fullName evidence="1">Uncharacterized protein</fullName>
    </submittedName>
</protein>
<proteinExistence type="predicted"/>
<evidence type="ECO:0000313" key="2">
    <source>
        <dbReference type="Proteomes" id="UP000701702"/>
    </source>
</evidence>
<dbReference type="Proteomes" id="UP000701702">
    <property type="component" value="Unassembled WGS sequence"/>
</dbReference>
<dbReference type="RefSeq" id="WP_224001805.1">
    <property type="nucleotide sequence ID" value="NZ_CAJZAF010000009.1"/>
</dbReference>
<gene>
    <name evidence="1" type="ORF">LMG23994_02017</name>
</gene>
<accession>A0ABM8WTP5</accession>
<organism evidence="1 2">
    <name type="scientific">Cupriavidus pinatubonensis</name>
    <dbReference type="NCBI Taxonomy" id="248026"/>
    <lineage>
        <taxon>Bacteria</taxon>
        <taxon>Pseudomonadati</taxon>
        <taxon>Pseudomonadota</taxon>
        <taxon>Betaproteobacteria</taxon>
        <taxon>Burkholderiales</taxon>
        <taxon>Burkholderiaceae</taxon>
        <taxon>Cupriavidus</taxon>
    </lineage>
</organism>
<keyword evidence="2" id="KW-1185">Reference proteome</keyword>
<evidence type="ECO:0000313" key="1">
    <source>
        <dbReference type="EMBL" id="CAG9170828.1"/>
    </source>
</evidence>
<sequence>MARLDYIRYEFFDASLGEQGELVWAKQAREPIERLPQIFWADGSGWAEANIWALERAANVELSPETPKRTMKHLRRYAEFLEVEQVDWRHFPVRKDEQPLRKFRKQLLDEVDRGELALDTARNCMAAVIQFHRFGYANDLVDTAAPLWKDHVVIIPFFDSKGFKRTMTRLKSDLSISNRRRIGAVLEDGLLPLRAAHMTELLKFTAQNSVKELHIMLGTGFFTGARIGTITTMTVTCLETAREHPEVQGLYLLPVGPGTGIATKGSVSGDLLRLVRYFVSSHIVEANSREEKRQ</sequence>
<reference evidence="1 2" key="1">
    <citation type="submission" date="2021-08" db="EMBL/GenBank/DDBJ databases">
        <authorList>
            <person name="Peeters C."/>
        </authorList>
    </citation>
    <scope>NUCLEOTIDE SEQUENCE [LARGE SCALE GENOMIC DNA]</scope>
    <source>
        <strain evidence="1 2">LMG 23994</strain>
    </source>
</reference>
<comment type="caution">
    <text evidence="1">The sequence shown here is derived from an EMBL/GenBank/DDBJ whole genome shotgun (WGS) entry which is preliminary data.</text>
</comment>
<dbReference type="EMBL" id="CAJZAF010000009">
    <property type="protein sequence ID" value="CAG9170828.1"/>
    <property type="molecule type" value="Genomic_DNA"/>
</dbReference>